<feature type="transmembrane region" description="Helical" evidence="1">
    <location>
        <begin position="97"/>
        <end position="116"/>
    </location>
</feature>
<dbReference type="KEGG" id="caml:H6X83_01105"/>
<evidence type="ECO:0000313" key="4">
    <source>
        <dbReference type="Proteomes" id="UP000516046"/>
    </source>
</evidence>
<keyword evidence="1" id="KW-0812">Transmembrane</keyword>
<evidence type="ECO:0000256" key="1">
    <source>
        <dbReference type="SAM" id="Phobius"/>
    </source>
</evidence>
<dbReference type="Proteomes" id="UP000516046">
    <property type="component" value="Chromosome"/>
</dbReference>
<feature type="domain" description="Peptidase M56" evidence="2">
    <location>
        <begin position="4"/>
        <end position="277"/>
    </location>
</feature>
<keyword evidence="1" id="KW-0472">Membrane</keyword>
<dbReference type="PANTHER" id="PTHR34978:SF3">
    <property type="entry name" value="SLR0241 PROTEIN"/>
    <property type="match status" value="1"/>
</dbReference>
<evidence type="ECO:0000313" key="3">
    <source>
        <dbReference type="EMBL" id="QNO18294.1"/>
    </source>
</evidence>
<dbReference type="CDD" id="cd07341">
    <property type="entry name" value="M56_BlaR1_MecR1_like"/>
    <property type="match status" value="1"/>
</dbReference>
<dbReference type="RefSeq" id="WP_212507359.1">
    <property type="nucleotide sequence ID" value="NZ_CP060696.1"/>
</dbReference>
<dbReference type="AlphaFoldDB" id="A0A7G9WHY2"/>
<feature type="transmembrane region" description="Helical" evidence="1">
    <location>
        <begin position="32"/>
        <end position="53"/>
    </location>
</feature>
<accession>A0A7G9WHY2</accession>
<dbReference type="InterPro" id="IPR052173">
    <property type="entry name" value="Beta-lactam_resp_regulator"/>
</dbReference>
<feature type="transmembrane region" description="Helical" evidence="1">
    <location>
        <begin position="6"/>
        <end position="25"/>
    </location>
</feature>
<feature type="transmembrane region" description="Helical" evidence="1">
    <location>
        <begin position="286"/>
        <end position="305"/>
    </location>
</feature>
<dbReference type="EMBL" id="CP060696">
    <property type="protein sequence ID" value="QNO18294.1"/>
    <property type="molecule type" value="Genomic_DNA"/>
</dbReference>
<keyword evidence="4" id="KW-1185">Reference proteome</keyword>
<dbReference type="PANTHER" id="PTHR34978">
    <property type="entry name" value="POSSIBLE SENSOR-TRANSDUCER PROTEIN BLAR"/>
    <property type="match status" value="1"/>
</dbReference>
<dbReference type="Pfam" id="PF05569">
    <property type="entry name" value="Peptidase_M56"/>
    <property type="match status" value="1"/>
</dbReference>
<evidence type="ECO:0000259" key="2">
    <source>
        <dbReference type="Pfam" id="PF05569"/>
    </source>
</evidence>
<organism evidence="3 4">
    <name type="scientific">Caproicibacterium amylolyticum</name>
    <dbReference type="NCBI Taxonomy" id="2766537"/>
    <lineage>
        <taxon>Bacteria</taxon>
        <taxon>Bacillati</taxon>
        <taxon>Bacillota</taxon>
        <taxon>Clostridia</taxon>
        <taxon>Eubacteriales</taxon>
        <taxon>Oscillospiraceae</taxon>
        <taxon>Caproicibacterium</taxon>
    </lineage>
</organism>
<keyword evidence="1" id="KW-1133">Transmembrane helix</keyword>
<protein>
    <submittedName>
        <fullName evidence="3">M56 family metallopeptidase</fullName>
    </submittedName>
</protein>
<proteinExistence type="predicted"/>
<dbReference type="InterPro" id="IPR008756">
    <property type="entry name" value="Peptidase_M56"/>
</dbReference>
<feature type="transmembrane region" description="Helical" evidence="1">
    <location>
        <begin position="196"/>
        <end position="218"/>
    </location>
</feature>
<sequence>MQHLLLISLTAGVLILLVLLLRLAALHRLSKTWFVILWAFILAKLLLPVQLPILPHALALTFGETDASTLSTSAVLALPSDSAASASVSGAMPVLPLVWGIGTAGLSIAFFIFYIGSLRRFADAIQIQNCSFLDNWIQHQHLRRPLSVCFSDKTRTPFTVGLFRPRIILPKMDLTETDTLTCILEHEMVHIRRFDCAWKLLGAAAVCIHWFNPFVWLFHHFSDRDLELSCDERVLSRMQADCRSQYAGMLIRMTEHSLSFSPTGSGFSCIALKERVLAVMKDTHSHAVAVFAAVLLAGTVCFSFATGAQAAVSLQFWGTPGQILQVSTDGGTLLTKDAGETGTAPMTGTAIGTFRMPNAEPGMYLVYDGTGAIMKIQNAAGDLFYEPTDTSETTATEFIVMSNESSSTIYNLDDPQQLQEAQTAVKNNVPAARRSAVLQSLQKQRGTHIRIYWVAPEE</sequence>
<name>A0A7G9WHY2_9FIRM</name>
<gene>
    <name evidence="3" type="ORF">H6X83_01105</name>
</gene>
<reference evidence="3 4" key="1">
    <citation type="submission" date="2020-08" db="EMBL/GenBank/DDBJ databases">
        <authorList>
            <person name="Ren C."/>
            <person name="Gu Y."/>
            <person name="Xu Y."/>
        </authorList>
    </citation>
    <scope>NUCLEOTIDE SEQUENCE [LARGE SCALE GENOMIC DNA]</scope>
    <source>
        <strain evidence="3 4">LBM18003</strain>
    </source>
</reference>